<dbReference type="PANTHER" id="PTHR43265:SF1">
    <property type="entry name" value="ESTERASE ESTD"/>
    <property type="match status" value="1"/>
</dbReference>
<dbReference type="Proteomes" id="UP000646911">
    <property type="component" value="Unassembled WGS sequence"/>
</dbReference>
<proteinExistence type="predicted"/>
<dbReference type="InterPro" id="IPR001375">
    <property type="entry name" value="Peptidase_S9_cat"/>
</dbReference>
<dbReference type="RefSeq" id="WP_186955630.1">
    <property type="nucleotide sequence ID" value="NZ_JACOFX010000014.1"/>
</dbReference>
<comment type="caution">
    <text evidence="2">The sequence shown here is derived from an EMBL/GenBank/DDBJ whole genome shotgun (WGS) entry which is preliminary data.</text>
</comment>
<organism evidence="2 3">
    <name type="scientific">Undibacterium umbellatum</name>
    <dbReference type="NCBI Taxonomy" id="2762300"/>
    <lineage>
        <taxon>Bacteria</taxon>
        <taxon>Pseudomonadati</taxon>
        <taxon>Pseudomonadota</taxon>
        <taxon>Betaproteobacteria</taxon>
        <taxon>Burkholderiales</taxon>
        <taxon>Oxalobacteraceae</taxon>
        <taxon>Undibacterium</taxon>
    </lineage>
</organism>
<dbReference type="EMBL" id="JACOFX010000014">
    <property type="protein sequence ID" value="MBC3910121.1"/>
    <property type="molecule type" value="Genomic_DNA"/>
</dbReference>
<dbReference type="GO" id="GO:0016787">
    <property type="term" value="F:hydrolase activity"/>
    <property type="evidence" value="ECO:0007669"/>
    <property type="project" value="UniProtKB-KW"/>
</dbReference>
<dbReference type="SUPFAM" id="SSF53474">
    <property type="entry name" value="alpha/beta-Hydrolases"/>
    <property type="match status" value="1"/>
</dbReference>
<accession>A0ABR6ZEW0</accession>
<name>A0ABR6ZEW0_9BURK</name>
<reference evidence="2 3" key="1">
    <citation type="submission" date="2020-08" db="EMBL/GenBank/DDBJ databases">
        <title>Novel species isolated from subtropical streams in China.</title>
        <authorList>
            <person name="Lu H."/>
        </authorList>
    </citation>
    <scope>NUCLEOTIDE SEQUENCE [LARGE SCALE GENOMIC DNA]</scope>
    <source>
        <strain evidence="2 3">NL8W</strain>
    </source>
</reference>
<gene>
    <name evidence="2" type="ORF">H8L47_21390</name>
</gene>
<dbReference type="InterPro" id="IPR029058">
    <property type="entry name" value="AB_hydrolase_fold"/>
</dbReference>
<dbReference type="Gene3D" id="3.40.50.1820">
    <property type="entry name" value="alpha/beta hydrolase"/>
    <property type="match status" value="1"/>
</dbReference>
<protein>
    <submittedName>
        <fullName evidence="2">Dienelactone hydrolase family protein</fullName>
    </submittedName>
</protein>
<dbReference type="PANTHER" id="PTHR43265">
    <property type="entry name" value="ESTERASE ESTD"/>
    <property type="match status" value="1"/>
</dbReference>
<evidence type="ECO:0000259" key="1">
    <source>
        <dbReference type="Pfam" id="PF00326"/>
    </source>
</evidence>
<sequence length="307" mass="34130">MQCFCWPGISAADSGKFQQTPVYLHEFRFGDGGKAIYYQLEKKPWQHESGSKNLANLIFVISGSDCISMGQFLPQYFSGLEGESGPTQIFILHKRHILPASNGKACGDAYVRADHPSRWQADHMEFMRAQLAALKEAGKKPKRVVIFGISEGAEMAPILARQLSATHLVLLSHAGMNALDVYAALARQHAYMQVAWQQLQTGLQRKPDDPDAGLLHGRSWRYWSEIGRISQTDNLLALDKPILLGLGEADPVIPGKAIAHLQQQFQAAGKTIDIRRFPGAGHSLVSDDKNYLPDFMHQIDNWLLDAK</sequence>
<dbReference type="Pfam" id="PF00326">
    <property type="entry name" value="Peptidase_S9"/>
    <property type="match status" value="1"/>
</dbReference>
<keyword evidence="3" id="KW-1185">Reference proteome</keyword>
<evidence type="ECO:0000313" key="2">
    <source>
        <dbReference type="EMBL" id="MBC3910121.1"/>
    </source>
</evidence>
<feature type="domain" description="Peptidase S9 prolyl oligopeptidase catalytic" evidence="1">
    <location>
        <begin position="122"/>
        <end position="304"/>
    </location>
</feature>
<dbReference type="InterPro" id="IPR053145">
    <property type="entry name" value="AB_hydrolase_Est10"/>
</dbReference>
<evidence type="ECO:0000313" key="3">
    <source>
        <dbReference type="Proteomes" id="UP000646911"/>
    </source>
</evidence>
<keyword evidence="2" id="KW-0378">Hydrolase</keyword>